<accession>A0A378U3Q2</accession>
<gene>
    <name evidence="1" type="ORF">NCTC11179_02570</name>
</gene>
<name>A0A378U3Q2_MYROD</name>
<dbReference type="EMBL" id="UGQL01000002">
    <property type="protein sequence ID" value="STZ69080.1"/>
    <property type="molecule type" value="Genomic_DNA"/>
</dbReference>
<evidence type="ECO:0000313" key="1">
    <source>
        <dbReference type="EMBL" id="STZ69080.1"/>
    </source>
</evidence>
<dbReference type="Pfam" id="PF19937">
    <property type="entry name" value="GldC-like"/>
    <property type="match status" value="1"/>
</dbReference>
<evidence type="ECO:0000313" key="2">
    <source>
        <dbReference type="Proteomes" id="UP000255024"/>
    </source>
</evidence>
<dbReference type="InterPro" id="IPR019854">
    <property type="entry name" value="Motility-assoc_prot_GldC"/>
</dbReference>
<sequence>MSKNHISDINIRVELDENRVPDKLTWTAKDGGVDRAKSKAMLLSIWDHAAQETLRIDLWTKDMPVDEMKKFFHQTLVAMADTYERATEDEKMAATMRDFCEYFAEKTDLIDK</sequence>
<dbReference type="RefSeq" id="WP_115091901.1">
    <property type="nucleotide sequence ID" value="NZ_CP068107.1"/>
</dbReference>
<keyword evidence="2" id="KW-1185">Reference proteome</keyword>
<organism evidence="1 2">
    <name type="scientific">Myroides odoratus</name>
    <name type="common">Flavobacterium odoratum</name>
    <dbReference type="NCBI Taxonomy" id="256"/>
    <lineage>
        <taxon>Bacteria</taxon>
        <taxon>Pseudomonadati</taxon>
        <taxon>Bacteroidota</taxon>
        <taxon>Flavobacteriia</taxon>
        <taxon>Flavobacteriales</taxon>
        <taxon>Flavobacteriaceae</taxon>
        <taxon>Myroides</taxon>
    </lineage>
</organism>
<dbReference type="NCBIfam" id="TIGR03515">
    <property type="entry name" value="GldC"/>
    <property type="match status" value="1"/>
</dbReference>
<dbReference type="Proteomes" id="UP000255024">
    <property type="component" value="Unassembled WGS sequence"/>
</dbReference>
<proteinExistence type="predicted"/>
<protein>
    <submittedName>
        <fullName evidence="1">Gliding motility-associated protein GldC</fullName>
    </submittedName>
</protein>
<reference evidence="1 2" key="1">
    <citation type="submission" date="2018-06" db="EMBL/GenBank/DDBJ databases">
        <authorList>
            <consortium name="Pathogen Informatics"/>
            <person name="Doyle S."/>
        </authorList>
    </citation>
    <scope>NUCLEOTIDE SEQUENCE [LARGE SCALE GENOMIC DNA]</scope>
    <source>
        <strain evidence="1 2">NCTC11179</strain>
    </source>
</reference>
<dbReference type="AlphaFoldDB" id="A0A378U3Q2"/>